<evidence type="ECO:0000256" key="2">
    <source>
        <dbReference type="SAM" id="SignalP"/>
    </source>
</evidence>
<evidence type="ECO:0000256" key="1">
    <source>
        <dbReference type="SAM" id="MobiDB-lite"/>
    </source>
</evidence>
<proteinExistence type="predicted"/>
<dbReference type="RefSeq" id="WP_167263110.1">
    <property type="nucleotide sequence ID" value="NZ_BAAAVO010000002.1"/>
</dbReference>
<keyword evidence="2" id="KW-0732">Signal</keyword>
<feature type="region of interest" description="Disordered" evidence="1">
    <location>
        <begin position="19"/>
        <end position="74"/>
    </location>
</feature>
<gene>
    <name evidence="3" type="ORF">FHR86_000221</name>
</gene>
<dbReference type="PROSITE" id="PS51257">
    <property type="entry name" value="PROKAR_LIPOPROTEIN"/>
    <property type="match status" value="1"/>
</dbReference>
<comment type="caution">
    <text evidence="3">The sequence shown here is derived from an EMBL/GenBank/DDBJ whole genome shotgun (WGS) entry which is preliminary data.</text>
</comment>
<keyword evidence="4" id="KW-1185">Reference proteome</keyword>
<reference evidence="3 4" key="1">
    <citation type="submission" date="2020-03" db="EMBL/GenBank/DDBJ databases">
        <title>Genomic Encyclopedia of Type Strains, Phase III (KMG-III): the genomes of soil and plant-associated and newly described type strains.</title>
        <authorList>
            <person name="Whitman W."/>
        </authorList>
    </citation>
    <scope>NUCLEOTIDE SEQUENCE [LARGE SCALE GENOMIC DNA]</scope>
    <source>
        <strain evidence="3 4">CECT 4207</strain>
    </source>
</reference>
<name>A0ABX0TBM7_9MICC</name>
<evidence type="ECO:0000313" key="4">
    <source>
        <dbReference type="Proteomes" id="UP000802392"/>
    </source>
</evidence>
<dbReference type="EMBL" id="JAAOZD010000001">
    <property type="protein sequence ID" value="NII99922.1"/>
    <property type="molecule type" value="Genomic_DNA"/>
</dbReference>
<protein>
    <recommendedName>
        <fullName evidence="5">Lipoprotein</fullName>
    </recommendedName>
</protein>
<evidence type="ECO:0008006" key="5">
    <source>
        <dbReference type="Google" id="ProtNLM"/>
    </source>
</evidence>
<feature type="compositionally biased region" description="Polar residues" evidence="1">
    <location>
        <begin position="36"/>
        <end position="55"/>
    </location>
</feature>
<organism evidence="3 4">
    <name type="scientific">Paenarthrobacter ilicis</name>
    <dbReference type="NCBI Taxonomy" id="43665"/>
    <lineage>
        <taxon>Bacteria</taxon>
        <taxon>Bacillati</taxon>
        <taxon>Actinomycetota</taxon>
        <taxon>Actinomycetes</taxon>
        <taxon>Micrococcales</taxon>
        <taxon>Micrococcaceae</taxon>
        <taxon>Paenarthrobacter</taxon>
    </lineage>
</organism>
<feature type="chain" id="PRO_5047504688" description="Lipoprotein" evidence="2">
    <location>
        <begin position="29"/>
        <end position="207"/>
    </location>
</feature>
<feature type="compositionally biased region" description="Low complexity" evidence="1">
    <location>
        <begin position="19"/>
        <end position="30"/>
    </location>
</feature>
<accession>A0ABX0TBM7</accession>
<sequence>MRKSWAMAVPLVMLLVGCTAPSPQPTTAGPTPQPSVGSTASASQPPSDITSQPVTPSGPALPTQGPAADRELSGADEPGRYAYLCTSLDASPEVQLSSLAEVWAATNYTRMASCDVSFQGDQPFEPTPAEKQAITTAAPDAATPEQGLAAMLDVMRLCTRISDETGPGGFKEAARETLTAAAAFCPDAPQARIIAEWADGTRTGAGQ</sequence>
<dbReference type="Proteomes" id="UP000802392">
    <property type="component" value="Unassembled WGS sequence"/>
</dbReference>
<evidence type="ECO:0000313" key="3">
    <source>
        <dbReference type="EMBL" id="NII99922.1"/>
    </source>
</evidence>
<feature type="signal peptide" evidence="2">
    <location>
        <begin position="1"/>
        <end position="28"/>
    </location>
</feature>